<dbReference type="InterPro" id="IPR036691">
    <property type="entry name" value="Endo/exonu/phosph_ase_sf"/>
</dbReference>
<dbReference type="CDD" id="cd04486">
    <property type="entry name" value="YhcR_OBF_like"/>
    <property type="match status" value="1"/>
</dbReference>
<dbReference type="SUPFAM" id="SSF56219">
    <property type="entry name" value="DNase I-like"/>
    <property type="match status" value="1"/>
</dbReference>
<dbReference type="PANTHER" id="PTHR42834">
    <property type="entry name" value="ENDONUCLEASE/EXONUCLEASE/PHOSPHATASE FAMILY PROTEIN (AFU_ORTHOLOGUE AFUA_3G09210)"/>
    <property type="match status" value="1"/>
</dbReference>
<feature type="chain" id="PRO_5040149162" description="Endonuclease/exonuclease/phosphatase domain-containing protein" evidence="1">
    <location>
        <begin position="22"/>
        <end position="609"/>
    </location>
</feature>
<dbReference type="OrthoDB" id="47488at2759"/>
<evidence type="ECO:0000313" key="3">
    <source>
        <dbReference type="EMBL" id="CAG8961543.1"/>
    </source>
</evidence>
<evidence type="ECO:0000256" key="1">
    <source>
        <dbReference type="SAM" id="SignalP"/>
    </source>
</evidence>
<sequence length="609" mass="65841">MRFSPTVIALCVAFESSLTSALTISQINGDKYLSSYNGQNVTAIEGVVTAKGPSGFWIRSATLDLDYRSSNSIYVFSNTAGRNLTVGDLITLDATVTEYRSSAAYLYLTQLTAPKNVAVIRSGQDVTPIVLGGPMWPPSERFSSLDDGDVFSIPNNSSLISVVNPSLEPLLYGLDFWESMSGELVQVQMPKALSKPNNFGDTWVTGSWNVSGRNKRGGLTASDRDANPEAILIGAPLDGTDNPDSAKLGDDLEEITGVVTQAFGYYRILPLTAINVTASAQPELPPATTLISSGDCKQLTIGSYNVENMSPNSSHLPNIAKHIVEYLKTPDLIFLQEIQDNNGATNDGVVDANETLSALVASISTQSNTTYLFTDISPVSNQDGGQPGGNIRVAYLYKPSILRLRNANPGSSTDANVVLPGPELKYNPGRIDPLNTEAWSDSRKPLAAAWETLDGKNKFFTVNVHFGSKGGSSSIEGDARPPVNGGVDDRMLQMNVTASFISSILAQDPDAKIISSGDFNEFTFVAPLRSFMERSGLEDLDEVAEIEKSERYSYVFDMNCQELDHMFVSKALAKKGEAEFEHVHVNTWATVADETSDHDPSVARFNMCE</sequence>
<protein>
    <recommendedName>
        <fullName evidence="2">Endonuclease/exonuclease/phosphatase domain-containing protein</fullName>
    </recommendedName>
</protein>
<feature type="domain" description="Endonuclease/exonuclease/phosphatase" evidence="2">
    <location>
        <begin position="303"/>
        <end position="598"/>
    </location>
</feature>
<evidence type="ECO:0000259" key="2">
    <source>
        <dbReference type="Pfam" id="PF03372"/>
    </source>
</evidence>
<gene>
    <name evidence="3" type="ORF">HYFRA_00013961</name>
</gene>
<dbReference type="PANTHER" id="PTHR42834:SF1">
    <property type="entry name" value="ENDONUCLEASE_EXONUCLEASE_PHOSPHATASE FAMILY PROTEIN (AFU_ORTHOLOGUE AFUA_3G09210)"/>
    <property type="match status" value="1"/>
</dbReference>
<keyword evidence="1" id="KW-0732">Signal</keyword>
<name>A0A9N9LBN9_9HELO</name>
<comment type="caution">
    <text evidence="3">The sequence shown here is derived from an EMBL/GenBank/DDBJ whole genome shotgun (WGS) entry which is preliminary data.</text>
</comment>
<keyword evidence="4" id="KW-1185">Reference proteome</keyword>
<feature type="signal peptide" evidence="1">
    <location>
        <begin position="1"/>
        <end position="21"/>
    </location>
</feature>
<dbReference type="AlphaFoldDB" id="A0A9N9LBN9"/>
<dbReference type="Pfam" id="PF03372">
    <property type="entry name" value="Exo_endo_phos"/>
    <property type="match status" value="1"/>
</dbReference>
<dbReference type="InterPro" id="IPR005135">
    <property type="entry name" value="Endo/exonuclease/phosphatase"/>
</dbReference>
<dbReference type="EMBL" id="CAJVRL010000112">
    <property type="protein sequence ID" value="CAG8961543.1"/>
    <property type="molecule type" value="Genomic_DNA"/>
</dbReference>
<organism evidence="3 4">
    <name type="scientific">Hymenoscyphus fraxineus</name>
    <dbReference type="NCBI Taxonomy" id="746836"/>
    <lineage>
        <taxon>Eukaryota</taxon>
        <taxon>Fungi</taxon>
        <taxon>Dikarya</taxon>
        <taxon>Ascomycota</taxon>
        <taxon>Pezizomycotina</taxon>
        <taxon>Leotiomycetes</taxon>
        <taxon>Helotiales</taxon>
        <taxon>Helotiaceae</taxon>
        <taxon>Hymenoscyphus</taxon>
    </lineage>
</organism>
<dbReference type="Gene3D" id="3.60.10.10">
    <property type="entry name" value="Endonuclease/exonuclease/phosphatase"/>
    <property type="match status" value="1"/>
</dbReference>
<evidence type="ECO:0000313" key="4">
    <source>
        <dbReference type="Proteomes" id="UP000696280"/>
    </source>
</evidence>
<dbReference type="GO" id="GO:0003824">
    <property type="term" value="F:catalytic activity"/>
    <property type="evidence" value="ECO:0007669"/>
    <property type="project" value="InterPro"/>
</dbReference>
<dbReference type="Proteomes" id="UP000696280">
    <property type="component" value="Unassembled WGS sequence"/>
</dbReference>
<proteinExistence type="predicted"/>
<reference evidence="3" key="1">
    <citation type="submission" date="2021-07" db="EMBL/GenBank/DDBJ databases">
        <authorList>
            <person name="Durling M."/>
        </authorList>
    </citation>
    <scope>NUCLEOTIDE SEQUENCE</scope>
</reference>
<accession>A0A9N9LBN9</accession>